<dbReference type="PATRIC" id="fig|1432656.3.peg.1197"/>
<dbReference type="OrthoDB" id="86129at2157"/>
<dbReference type="EMBL" id="CP007140">
    <property type="protein sequence ID" value="AJC71790.1"/>
    <property type="molecule type" value="Genomic_DNA"/>
</dbReference>
<sequence length="267" mass="29982">MVVRLIEAILYFEVLGRTRLAVEDRVKRTVDGLKMSPLEIKRLDIGDVIEDPELDPLSFSALLEARVEGELRDLADAVAEYGPTLVEILKPGRIEVPAEGLSDLLLNLARKVRELRGGRVVIPIPQNLKEIPVPEVGFDEEELWEAVYQGRELLYRLSLVLPREMERDTLLKLLLLEGCGVNELKITDLDGVREFSTEAVSSFESLFAVAFRYSPKTLEILEPQIVDITAPELQNALSDLGSFVNSILMGEDLQKAYEKDTFSFKLG</sequence>
<evidence type="ECO:0000313" key="1">
    <source>
        <dbReference type="EMBL" id="AJC71790.1"/>
    </source>
</evidence>
<dbReference type="STRING" id="1432656.X802_06165"/>
<reference evidence="1 2" key="1">
    <citation type="submission" date="2014-01" db="EMBL/GenBank/DDBJ databases">
        <title>Genome sequencing of Thermococcus guaymasensis.</title>
        <authorList>
            <person name="Zhang X."/>
            <person name="Alvare G."/>
            <person name="Fristensky B."/>
            <person name="Chen L."/>
            <person name="Suen T."/>
            <person name="Chen Q."/>
            <person name="Ma K."/>
        </authorList>
    </citation>
    <scope>NUCLEOTIDE SEQUENCE [LARGE SCALE GENOMIC DNA]</scope>
    <source>
        <strain evidence="1 2">DSM 11113</strain>
    </source>
</reference>
<gene>
    <name evidence="1" type="ORF">X802_06165</name>
</gene>
<protein>
    <submittedName>
        <fullName evidence="1">Uncharacterized protein</fullName>
    </submittedName>
</protein>
<name>A0A0X1KKN1_9EURY</name>
<dbReference type="KEGG" id="tgy:X802_06165"/>
<evidence type="ECO:0000313" key="2">
    <source>
        <dbReference type="Proteomes" id="UP000062043"/>
    </source>
</evidence>
<dbReference type="AlphaFoldDB" id="A0A0X1KKN1"/>
<dbReference type="Proteomes" id="UP000062043">
    <property type="component" value="Chromosome"/>
</dbReference>
<keyword evidence="2" id="KW-1185">Reference proteome</keyword>
<organism evidence="1 2">
    <name type="scientific">Thermococcus guaymasensis DSM 11113</name>
    <dbReference type="NCBI Taxonomy" id="1432656"/>
    <lineage>
        <taxon>Archaea</taxon>
        <taxon>Methanobacteriati</taxon>
        <taxon>Methanobacteriota</taxon>
        <taxon>Thermococci</taxon>
        <taxon>Thermococcales</taxon>
        <taxon>Thermococcaceae</taxon>
        <taxon>Thermococcus</taxon>
    </lineage>
</organism>
<proteinExistence type="predicted"/>
<accession>A0A0X1KKN1</accession>